<dbReference type="InterPro" id="IPR011009">
    <property type="entry name" value="Kinase-like_dom_sf"/>
</dbReference>
<dbReference type="OrthoDB" id="9810277at2"/>
<dbReference type="SUPFAM" id="SSF52540">
    <property type="entry name" value="P-loop containing nucleoside triphosphate hydrolases"/>
    <property type="match status" value="1"/>
</dbReference>
<dbReference type="Gene3D" id="3.40.50.300">
    <property type="entry name" value="P-loop containing nucleotide triphosphate hydrolases"/>
    <property type="match status" value="1"/>
</dbReference>
<accession>A0A4R3XWN3</accession>
<organism evidence="1 2">
    <name type="scientific">Sulfurirhabdus autotrophica</name>
    <dbReference type="NCBI Taxonomy" id="1706046"/>
    <lineage>
        <taxon>Bacteria</taxon>
        <taxon>Pseudomonadati</taxon>
        <taxon>Pseudomonadota</taxon>
        <taxon>Betaproteobacteria</taxon>
        <taxon>Nitrosomonadales</taxon>
        <taxon>Sulfuricellaceae</taxon>
        <taxon>Sulfurirhabdus</taxon>
    </lineage>
</organism>
<gene>
    <name evidence="1" type="ORF">EDC63_12450</name>
</gene>
<dbReference type="PANTHER" id="PTHR43883">
    <property type="entry name" value="SLR0207 PROTEIN"/>
    <property type="match status" value="1"/>
</dbReference>
<dbReference type="Gene3D" id="3.90.1200.10">
    <property type="match status" value="1"/>
</dbReference>
<dbReference type="EMBL" id="SMCO01000024">
    <property type="protein sequence ID" value="TCV81300.1"/>
    <property type="molecule type" value="Genomic_DNA"/>
</dbReference>
<dbReference type="Proteomes" id="UP000295367">
    <property type="component" value="Unassembled WGS sequence"/>
</dbReference>
<comment type="caution">
    <text evidence="1">The sequence shown here is derived from an EMBL/GenBank/DDBJ whole genome shotgun (WGS) entry which is preliminary data.</text>
</comment>
<evidence type="ECO:0000313" key="2">
    <source>
        <dbReference type="Proteomes" id="UP000295367"/>
    </source>
</evidence>
<dbReference type="SUPFAM" id="SSF56112">
    <property type="entry name" value="Protein kinase-like (PK-like)"/>
    <property type="match status" value="1"/>
</dbReference>
<protein>
    <submittedName>
        <fullName evidence="1">Uncharacterized protein</fullName>
    </submittedName>
</protein>
<name>A0A4R3XWN3_9PROT</name>
<evidence type="ECO:0000313" key="1">
    <source>
        <dbReference type="EMBL" id="TCV81300.1"/>
    </source>
</evidence>
<dbReference type="Pfam" id="PF13671">
    <property type="entry name" value="AAA_33"/>
    <property type="match status" value="1"/>
</dbReference>
<dbReference type="InterPro" id="IPR027417">
    <property type="entry name" value="P-loop_NTPase"/>
</dbReference>
<proteinExistence type="predicted"/>
<dbReference type="PANTHER" id="PTHR43883:SF1">
    <property type="entry name" value="GLUCONOKINASE"/>
    <property type="match status" value="1"/>
</dbReference>
<dbReference type="RefSeq" id="WP_124946696.1">
    <property type="nucleotide sequence ID" value="NZ_BHVT01000038.1"/>
</dbReference>
<keyword evidence="2" id="KW-1185">Reference proteome</keyword>
<sequence length="526" mass="59743">MNPDKQNALIQSLQQSAVDQPDISRADLLETHISYVLLTGIFAYKIKKALNLGFLDFSTLEKRHFYCQEELRLNQRLAPDLYLDVVAITGSVARPLINGDEPAIEYAVKMHQFSQDSLLDQLESHGMLQAKHIDQIASKIAAFHQSIPVASRESPFGSNQNIRQPALENFEQIKPLLHLQDDIKQFAQLLTWTEDTFITHQSDFDERKANGFIRECHGDMHMGNMALIDDVVTIFDCIEFNENLRWIDVISEIAFVAMDLFHRNQNKLAWRFLNHYMEITGDYYGIKVLRYYLVYRALVRAKVTCIRANQPGLNNEQREALMAQYRQFIQLADSFIKPPRPALCITHGFSGSGKTTFSQSILEEICAIRIRSDVERKRLFNFALHEKSGSEINIGIYTQDAGNQTYTQLAAIARSLILAGFSVIADATFLKQADRDAFKVLAAELCAPFLILDFVAPESILRARIIQREKCGTDASEANLAVLANQIRSQQPLTPDELAETILIDTEEPSISPLLFEQIKSRLNPF</sequence>
<dbReference type="InterPro" id="IPR052732">
    <property type="entry name" value="Cell-binding_unc_protein"/>
</dbReference>
<dbReference type="AlphaFoldDB" id="A0A4R3XWN3"/>
<reference evidence="1 2" key="1">
    <citation type="submission" date="2019-03" db="EMBL/GenBank/DDBJ databases">
        <title>Genomic Encyclopedia of Type Strains, Phase IV (KMG-IV): sequencing the most valuable type-strain genomes for metagenomic binning, comparative biology and taxonomic classification.</title>
        <authorList>
            <person name="Goeker M."/>
        </authorList>
    </citation>
    <scope>NUCLEOTIDE SEQUENCE [LARGE SCALE GENOMIC DNA]</scope>
    <source>
        <strain evidence="1 2">DSM 100309</strain>
    </source>
</reference>